<proteinExistence type="inferred from homology"/>
<dbReference type="InterPro" id="IPR045249">
    <property type="entry name" value="HARBI1-like"/>
</dbReference>
<comment type="similarity">
    <text evidence="3">Belongs to the HARBI1 family.</text>
</comment>
<dbReference type="GO" id="GO:0005634">
    <property type="term" value="C:nucleus"/>
    <property type="evidence" value="ECO:0007669"/>
    <property type="project" value="UniProtKB-SubCell"/>
</dbReference>
<evidence type="ECO:0000256" key="6">
    <source>
        <dbReference type="ARBA" id="ARBA00022801"/>
    </source>
</evidence>
<evidence type="ECO:0000259" key="8">
    <source>
        <dbReference type="Pfam" id="PF13359"/>
    </source>
</evidence>
<evidence type="ECO:0000256" key="3">
    <source>
        <dbReference type="ARBA" id="ARBA00006958"/>
    </source>
</evidence>
<dbReference type="PANTHER" id="PTHR22930">
    <property type="match status" value="1"/>
</dbReference>
<feature type="domain" description="DDE Tnp4" evidence="8">
    <location>
        <begin position="44"/>
        <end position="155"/>
    </location>
</feature>
<accession>A0AAD9CJT3</accession>
<dbReference type="GO" id="GO:0004518">
    <property type="term" value="F:nuclease activity"/>
    <property type="evidence" value="ECO:0007669"/>
    <property type="project" value="UniProtKB-KW"/>
</dbReference>
<evidence type="ECO:0000256" key="2">
    <source>
        <dbReference type="ARBA" id="ARBA00004123"/>
    </source>
</evidence>
<organism evidence="9 10">
    <name type="scientific">Dissostichus eleginoides</name>
    <name type="common">Patagonian toothfish</name>
    <name type="synonym">Dissostichus amissus</name>
    <dbReference type="NCBI Taxonomy" id="100907"/>
    <lineage>
        <taxon>Eukaryota</taxon>
        <taxon>Metazoa</taxon>
        <taxon>Chordata</taxon>
        <taxon>Craniata</taxon>
        <taxon>Vertebrata</taxon>
        <taxon>Euteleostomi</taxon>
        <taxon>Actinopterygii</taxon>
        <taxon>Neopterygii</taxon>
        <taxon>Teleostei</taxon>
        <taxon>Neoteleostei</taxon>
        <taxon>Acanthomorphata</taxon>
        <taxon>Eupercaria</taxon>
        <taxon>Perciformes</taxon>
        <taxon>Notothenioidei</taxon>
        <taxon>Nototheniidae</taxon>
        <taxon>Dissostichus</taxon>
    </lineage>
</organism>
<dbReference type="EMBL" id="JASDAP010000005">
    <property type="protein sequence ID" value="KAK1902426.1"/>
    <property type="molecule type" value="Genomic_DNA"/>
</dbReference>
<keyword evidence="6" id="KW-0378">Hydrolase</keyword>
<dbReference type="GO" id="GO:0046872">
    <property type="term" value="F:metal ion binding"/>
    <property type="evidence" value="ECO:0007669"/>
    <property type="project" value="UniProtKB-KW"/>
</dbReference>
<keyword evidence="7" id="KW-0539">Nucleus</keyword>
<dbReference type="Proteomes" id="UP001228049">
    <property type="component" value="Unassembled WGS sequence"/>
</dbReference>
<evidence type="ECO:0000256" key="7">
    <source>
        <dbReference type="ARBA" id="ARBA00023242"/>
    </source>
</evidence>
<keyword evidence="4" id="KW-0540">Nuclease</keyword>
<dbReference type="GO" id="GO:0016787">
    <property type="term" value="F:hydrolase activity"/>
    <property type="evidence" value="ECO:0007669"/>
    <property type="project" value="UniProtKB-KW"/>
</dbReference>
<reference evidence="9" key="1">
    <citation type="submission" date="2023-04" db="EMBL/GenBank/DDBJ databases">
        <title>Chromosome-level genome of Chaenocephalus aceratus.</title>
        <authorList>
            <person name="Park H."/>
        </authorList>
    </citation>
    <scope>NUCLEOTIDE SEQUENCE</scope>
    <source>
        <strain evidence="9">DE</strain>
        <tissue evidence="9">Muscle</tissue>
    </source>
</reference>
<dbReference type="Pfam" id="PF13359">
    <property type="entry name" value="DDE_Tnp_4"/>
    <property type="match status" value="1"/>
</dbReference>
<comment type="subcellular location">
    <subcellularLocation>
        <location evidence="2">Nucleus</location>
    </subcellularLocation>
</comment>
<keyword evidence="5" id="KW-0479">Metal-binding</keyword>
<sequence>MCDTILCLLEKVLHFPTKAKCAEVGPGFHRLANSPAFSQCVGAIDGCHIRINAPNTPHAQDYLNRKLFFSVQLQGICDSYGTFLDIFVGYPGSVHDTRVLRNTPVFVRGCYPPAGHFIVGDAGYPCLSEPLNLITPYREPWSGRVEACFNQHHARA</sequence>
<dbReference type="PANTHER" id="PTHR22930:SF206">
    <property type="entry name" value="NUCLEASE HARBI1"/>
    <property type="match status" value="1"/>
</dbReference>
<dbReference type="AlphaFoldDB" id="A0AAD9CJT3"/>
<protein>
    <submittedName>
        <fullName evidence="9">Protein ALP1-like</fullName>
    </submittedName>
</protein>
<evidence type="ECO:0000256" key="5">
    <source>
        <dbReference type="ARBA" id="ARBA00022723"/>
    </source>
</evidence>
<comment type="cofactor">
    <cofactor evidence="1">
        <name>a divalent metal cation</name>
        <dbReference type="ChEBI" id="CHEBI:60240"/>
    </cofactor>
</comment>
<gene>
    <name evidence="9" type="ORF">KUDE01_005387</name>
</gene>
<evidence type="ECO:0000313" key="10">
    <source>
        <dbReference type="Proteomes" id="UP001228049"/>
    </source>
</evidence>
<name>A0AAD9CJT3_DISEL</name>
<comment type="caution">
    <text evidence="9">The sequence shown here is derived from an EMBL/GenBank/DDBJ whole genome shotgun (WGS) entry which is preliminary data.</text>
</comment>
<evidence type="ECO:0000256" key="1">
    <source>
        <dbReference type="ARBA" id="ARBA00001968"/>
    </source>
</evidence>
<keyword evidence="10" id="KW-1185">Reference proteome</keyword>
<evidence type="ECO:0000256" key="4">
    <source>
        <dbReference type="ARBA" id="ARBA00022722"/>
    </source>
</evidence>
<dbReference type="InterPro" id="IPR027806">
    <property type="entry name" value="HARBI1_dom"/>
</dbReference>
<evidence type="ECO:0000313" key="9">
    <source>
        <dbReference type="EMBL" id="KAK1902426.1"/>
    </source>
</evidence>